<dbReference type="AlphaFoldDB" id="A0AAV6VTH3"/>
<comment type="caution">
    <text evidence="1">The sequence shown here is derived from an EMBL/GenBank/DDBJ whole genome shotgun (WGS) entry which is preliminary data.</text>
</comment>
<protein>
    <submittedName>
        <fullName evidence="1">Uncharacterized protein</fullName>
    </submittedName>
</protein>
<reference evidence="1 2" key="1">
    <citation type="journal article" date="2022" name="Nat. Ecol. Evol.">
        <title>A masculinizing supergene underlies an exaggerated male reproductive morph in a spider.</title>
        <authorList>
            <person name="Hendrickx F."/>
            <person name="De Corte Z."/>
            <person name="Sonet G."/>
            <person name="Van Belleghem S.M."/>
            <person name="Kostlbacher S."/>
            <person name="Vangestel C."/>
        </authorList>
    </citation>
    <scope>NUCLEOTIDE SEQUENCE [LARGE SCALE GENOMIC DNA]</scope>
    <source>
        <strain evidence="1">W744_W776</strain>
    </source>
</reference>
<proteinExistence type="predicted"/>
<organism evidence="1 2">
    <name type="scientific">Oedothorax gibbosus</name>
    <dbReference type="NCBI Taxonomy" id="931172"/>
    <lineage>
        <taxon>Eukaryota</taxon>
        <taxon>Metazoa</taxon>
        <taxon>Ecdysozoa</taxon>
        <taxon>Arthropoda</taxon>
        <taxon>Chelicerata</taxon>
        <taxon>Arachnida</taxon>
        <taxon>Araneae</taxon>
        <taxon>Araneomorphae</taxon>
        <taxon>Entelegynae</taxon>
        <taxon>Araneoidea</taxon>
        <taxon>Linyphiidae</taxon>
        <taxon>Erigoninae</taxon>
        <taxon>Oedothorax</taxon>
    </lineage>
</organism>
<gene>
    <name evidence="1" type="ORF">JTE90_021063</name>
</gene>
<accession>A0AAV6VTH3</accession>
<sequence length="67" mass="7447">MTGWHPGGLGMGELFPVAPISQGWEDVTVADFRWTIPQGRLPLKKSSLFAEEIELFLVYLDKGLGRS</sequence>
<dbReference type="Proteomes" id="UP000827092">
    <property type="component" value="Unassembled WGS sequence"/>
</dbReference>
<dbReference type="EMBL" id="JAFNEN010000032">
    <property type="protein sequence ID" value="KAG8199051.1"/>
    <property type="molecule type" value="Genomic_DNA"/>
</dbReference>
<keyword evidence="2" id="KW-1185">Reference proteome</keyword>
<name>A0AAV6VTH3_9ARAC</name>
<evidence type="ECO:0000313" key="1">
    <source>
        <dbReference type="EMBL" id="KAG8199051.1"/>
    </source>
</evidence>
<evidence type="ECO:0000313" key="2">
    <source>
        <dbReference type="Proteomes" id="UP000827092"/>
    </source>
</evidence>